<sequence>MNPRSNPSMVMKNDRSAAMSLRGFRSGVFIKSAVFFGLAALGVLAGALPLLLRSTPLSAQNPESPVPTVAVVTPKPARPVSPLLSADVKPVQEAPIYARANGYLKRRYVDMGDAVCEGQLLGEIDAPELLQELQRARAQLAQAEAALELARVTAQRWAELVKSASVSEQENTEKQADYRLKKANAAAARAEVQRLEQMVSYTRITAPFTGMITSRSVDVVDLVVAGAAKALFRLAQTSRLAVFVQVPQHMARDIQVGQEAEMTVPELLGWTFHPRVTRTAGVIAADSRTFLVELELDNLNGEVLAGSYAQVRFKESGATAALTLPSRAVLFRPEGARVAVVRDQGVVELRAVTLGRDFGQTIEILSGLNATDRVIASPFESVAAGATVLATMAESEERSQ</sequence>
<evidence type="ECO:0000259" key="7">
    <source>
        <dbReference type="Pfam" id="PF25954"/>
    </source>
</evidence>
<protein>
    <submittedName>
        <fullName evidence="9">Efflux RND transporter periplasmic adaptor subunit</fullName>
    </submittedName>
</protein>
<dbReference type="Gene3D" id="2.40.30.170">
    <property type="match status" value="1"/>
</dbReference>
<dbReference type="EMBL" id="DSTK01000035">
    <property type="protein sequence ID" value="HFK97898.1"/>
    <property type="molecule type" value="Genomic_DNA"/>
</dbReference>
<dbReference type="Pfam" id="PF25917">
    <property type="entry name" value="BSH_RND"/>
    <property type="match status" value="1"/>
</dbReference>
<dbReference type="Pfam" id="PF25967">
    <property type="entry name" value="RND-MFP_C"/>
    <property type="match status" value="1"/>
</dbReference>
<dbReference type="PANTHER" id="PTHR30469">
    <property type="entry name" value="MULTIDRUG RESISTANCE PROTEIN MDTA"/>
    <property type="match status" value="1"/>
</dbReference>
<dbReference type="PANTHER" id="PTHR30469:SF37">
    <property type="entry name" value="RAGD PROTEIN"/>
    <property type="match status" value="1"/>
</dbReference>
<dbReference type="AlphaFoldDB" id="A0A832EKA6"/>
<proteinExistence type="inferred from homology"/>
<dbReference type="Gene3D" id="2.40.50.100">
    <property type="match status" value="1"/>
</dbReference>
<dbReference type="SUPFAM" id="SSF111369">
    <property type="entry name" value="HlyD-like secretion proteins"/>
    <property type="match status" value="1"/>
</dbReference>
<evidence type="ECO:0000256" key="2">
    <source>
        <dbReference type="ARBA" id="ARBA00009477"/>
    </source>
</evidence>
<feature type="coiled-coil region" evidence="4">
    <location>
        <begin position="126"/>
        <end position="153"/>
    </location>
</feature>
<name>A0A832EKA6_9BACT</name>
<dbReference type="InterPro" id="IPR006143">
    <property type="entry name" value="RND_pump_MFP"/>
</dbReference>
<evidence type="ECO:0000256" key="3">
    <source>
        <dbReference type="ARBA" id="ARBA00022448"/>
    </source>
</evidence>
<dbReference type="GO" id="GO:1990281">
    <property type="term" value="C:efflux pump complex"/>
    <property type="evidence" value="ECO:0007669"/>
    <property type="project" value="TreeGrafter"/>
</dbReference>
<dbReference type="Gene3D" id="2.40.420.20">
    <property type="match status" value="1"/>
</dbReference>
<feature type="domain" description="Multidrug resistance protein MdtA-like C-terminal permuted SH3" evidence="8">
    <location>
        <begin position="321"/>
        <end position="377"/>
    </location>
</feature>
<dbReference type="Pfam" id="PF25954">
    <property type="entry name" value="Beta-barrel_RND_2"/>
    <property type="match status" value="1"/>
</dbReference>
<evidence type="ECO:0000256" key="4">
    <source>
        <dbReference type="SAM" id="Coils"/>
    </source>
</evidence>
<accession>A0A832EKA6</accession>
<keyword evidence="3" id="KW-0813">Transport</keyword>
<comment type="caution">
    <text evidence="9">The sequence shown here is derived from an EMBL/GenBank/DDBJ whole genome shotgun (WGS) entry which is preliminary data.</text>
</comment>
<comment type="subcellular location">
    <subcellularLocation>
        <location evidence="1">Cell envelope</location>
    </subcellularLocation>
</comment>
<evidence type="ECO:0000259" key="8">
    <source>
        <dbReference type="Pfam" id="PF25967"/>
    </source>
</evidence>
<dbReference type="InterPro" id="IPR058792">
    <property type="entry name" value="Beta-barrel_RND_2"/>
</dbReference>
<feature type="domain" description="Multidrug resistance protein MdtA-like barrel-sandwich hybrid" evidence="6">
    <location>
        <begin position="94"/>
        <end position="230"/>
    </location>
</feature>
<evidence type="ECO:0000259" key="6">
    <source>
        <dbReference type="Pfam" id="PF25917"/>
    </source>
</evidence>
<dbReference type="InterPro" id="IPR058627">
    <property type="entry name" value="MdtA-like_C"/>
</dbReference>
<evidence type="ECO:0000313" key="9">
    <source>
        <dbReference type="EMBL" id="HFK97898.1"/>
    </source>
</evidence>
<organism evidence="9">
    <name type="scientific">Desulfacinum infernum</name>
    <dbReference type="NCBI Taxonomy" id="35837"/>
    <lineage>
        <taxon>Bacteria</taxon>
        <taxon>Pseudomonadati</taxon>
        <taxon>Thermodesulfobacteriota</taxon>
        <taxon>Syntrophobacteria</taxon>
        <taxon>Syntrophobacterales</taxon>
        <taxon>Syntrophobacteraceae</taxon>
        <taxon>Desulfacinum</taxon>
    </lineage>
</organism>
<keyword evidence="4" id="KW-0175">Coiled coil</keyword>
<dbReference type="GO" id="GO:0015562">
    <property type="term" value="F:efflux transmembrane transporter activity"/>
    <property type="evidence" value="ECO:0007669"/>
    <property type="project" value="TreeGrafter"/>
</dbReference>
<dbReference type="InterPro" id="IPR058624">
    <property type="entry name" value="MdtA-like_HH"/>
</dbReference>
<evidence type="ECO:0000259" key="5">
    <source>
        <dbReference type="Pfam" id="PF25876"/>
    </source>
</evidence>
<dbReference type="Gene3D" id="1.10.287.470">
    <property type="entry name" value="Helix hairpin bin"/>
    <property type="match status" value="1"/>
</dbReference>
<evidence type="ECO:0000256" key="1">
    <source>
        <dbReference type="ARBA" id="ARBA00004196"/>
    </source>
</evidence>
<dbReference type="Pfam" id="PF25876">
    <property type="entry name" value="HH_MFP_RND"/>
    <property type="match status" value="1"/>
</dbReference>
<dbReference type="NCBIfam" id="TIGR01730">
    <property type="entry name" value="RND_mfp"/>
    <property type="match status" value="1"/>
</dbReference>
<dbReference type="InterPro" id="IPR058625">
    <property type="entry name" value="MdtA-like_BSH"/>
</dbReference>
<reference evidence="9" key="1">
    <citation type="journal article" date="2020" name="mSystems">
        <title>Genome- and Community-Level Interaction Insights into Carbon Utilization and Element Cycling Functions of Hydrothermarchaeota in Hydrothermal Sediment.</title>
        <authorList>
            <person name="Zhou Z."/>
            <person name="Liu Y."/>
            <person name="Xu W."/>
            <person name="Pan J."/>
            <person name="Luo Z.H."/>
            <person name="Li M."/>
        </authorList>
    </citation>
    <scope>NUCLEOTIDE SEQUENCE [LARGE SCALE GENOMIC DNA]</scope>
    <source>
        <strain evidence="9">SpSt-456</strain>
    </source>
</reference>
<gene>
    <name evidence="9" type="ORF">ENS06_11340</name>
</gene>
<feature type="domain" description="Multidrug resistance protein MdtA-like alpha-helical hairpin" evidence="5">
    <location>
        <begin position="132"/>
        <end position="193"/>
    </location>
</feature>
<feature type="domain" description="CusB-like beta-barrel" evidence="7">
    <location>
        <begin position="244"/>
        <end position="315"/>
    </location>
</feature>
<comment type="similarity">
    <text evidence="2">Belongs to the membrane fusion protein (MFP) (TC 8.A.1) family.</text>
</comment>